<evidence type="ECO:0000256" key="8">
    <source>
        <dbReference type="ARBA" id="ARBA00037993"/>
    </source>
</evidence>
<organism evidence="11 12">
    <name type="scientific">Achromobacter ruhlandii</name>
    <dbReference type="NCBI Taxonomy" id="72557"/>
    <lineage>
        <taxon>Bacteria</taxon>
        <taxon>Pseudomonadati</taxon>
        <taxon>Pseudomonadota</taxon>
        <taxon>Betaproteobacteria</taxon>
        <taxon>Burkholderiales</taxon>
        <taxon>Alcaligenaceae</taxon>
        <taxon>Achromobacter</taxon>
    </lineage>
</organism>
<evidence type="ECO:0000256" key="2">
    <source>
        <dbReference type="ARBA" id="ARBA00022598"/>
    </source>
</evidence>
<dbReference type="EC" id="6.3.4.20" evidence="9"/>
<gene>
    <name evidence="11" type="ORF">HGQ98_02385</name>
</gene>
<proteinExistence type="inferred from homology"/>
<reference evidence="11 12" key="1">
    <citation type="submission" date="2020-04" db="EMBL/GenBank/DDBJ databases">
        <title>Achromobacter ruhlandii genome sequencing and assembly.</title>
        <authorList>
            <person name="Martins R.C.R."/>
            <person name="Perdigao-Neto L.V."/>
            <person name="Levin A.S.S."/>
            <person name="Costa S.F."/>
        </authorList>
    </citation>
    <scope>NUCLEOTIDE SEQUENCE [LARGE SCALE GENOMIC DNA]</scope>
    <source>
        <strain evidence="11 12">9035ralo</strain>
    </source>
</reference>
<keyword evidence="6" id="KW-0862">Zinc</keyword>
<dbReference type="GO" id="GO:0005524">
    <property type="term" value="F:ATP binding"/>
    <property type="evidence" value="ECO:0007669"/>
    <property type="project" value="UniProtKB-KW"/>
</dbReference>
<evidence type="ECO:0000256" key="3">
    <source>
        <dbReference type="ARBA" id="ARBA00022723"/>
    </source>
</evidence>
<dbReference type="GO" id="GO:0046872">
    <property type="term" value="F:metal ion binding"/>
    <property type="evidence" value="ECO:0007669"/>
    <property type="project" value="UniProtKB-KW"/>
</dbReference>
<dbReference type="GO" id="GO:0008616">
    <property type="term" value="P:tRNA queuosine(34) biosynthetic process"/>
    <property type="evidence" value="ECO:0007669"/>
    <property type="project" value="UniProtKB-KW"/>
</dbReference>
<comment type="catalytic activity">
    <reaction evidence="10">
        <text>7-carboxy-7-carbaguanine + NH4(+) + 2 ATP = 7-cyano-7-carbaguanine + 2 AMP + 2 diphosphate + 2 H(+)</text>
        <dbReference type="Rhea" id="RHEA:27982"/>
        <dbReference type="ChEBI" id="CHEBI:15378"/>
        <dbReference type="ChEBI" id="CHEBI:28938"/>
        <dbReference type="ChEBI" id="CHEBI:30616"/>
        <dbReference type="ChEBI" id="CHEBI:33019"/>
        <dbReference type="ChEBI" id="CHEBI:45075"/>
        <dbReference type="ChEBI" id="CHEBI:61036"/>
        <dbReference type="ChEBI" id="CHEBI:456215"/>
        <dbReference type="EC" id="6.3.4.20"/>
    </reaction>
</comment>
<dbReference type="SUPFAM" id="SSF52402">
    <property type="entry name" value="Adenine nucleotide alpha hydrolases-like"/>
    <property type="match status" value="1"/>
</dbReference>
<accession>A0A848NC66</accession>
<dbReference type="InterPro" id="IPR018317">
    <property type="entry name" value="QueC"/>
</dbReference>
<sequence>MAVTAADTFVNREIAADGWVRDIDLKVAVQDPARWQPVIPTLEKALRFLSGDSWRLSVLSGGVPPPASRPRVHYKIKLEEAEAACLFSGGLDSAIGVLNLLEQEHKLVLVSHAYPNDASRQREILRHLPNPIPRLPLHASPKGDLGTANDVQMRTRSFNFLAMGTLGAATIARRTGRRVPLFIPENGLIAMNPPLTSRRIGALSTRTTHPHYLGLMQQVLDSVGIPVFIENPFAFMTKGEMIRDCHQRGLLASFASKTVSCGKWKRTHEQCGKCVPCIIRRSSFHAANVRGLKDGTDYRDPAKDLSKVFDYDTDLDDLMATMIASRRLPDLDIASWIAKSGPLPDDLAVKAALVDVVKRGMGEVRAYLASERLI</sequence>
<keyword evidence="2" id="KW-0436">Ligase</keyword>
<evidence type="ECO:0000256" key="5">
    <source>
        <dbReference type="ARBA" id="ARBA00022785"/>
    </source>
</evidence>
<protein>
    <recommendedName>
        <fullName evidence="9">7-cyano-7-deazaguanine synthase</fullName>
        <ecNumber evidence="9">6.3.4.20</ecNumber>
    </recommendedName>
</protein>
<evidence type="ECO:0000313" key="11">
    <source>
        <dbReference type="EMBL" id="NMU88734.1"/>
    </source>
</evidence>
<dbReference type="PANTHER" id="PTHR42914">
    <property type="entry name" value="7-CYANO-7-DEAZAGUANINE SYNTHASE"/>
    <property type="match status" value="1"/>
</dbReference>
<dbReference type="PANTHER" id="PTHR42914:SF1">
    <property type="entry name" value="7-CYANO-7-DEAZAGUANINE SYNTHASE"/>
    <property type="match status" value="1"/>
</dbReference>
<comment type="similarity">
    <text evidence="8">Belongs to the QueC family.</text>
</comment>
<dbReference type="NCBIfam" id="NF041925">
    <property type="entry name" value="QatC"/>
    <property type="match status" value="1"/>
</dbReference>
<evidence type="ECO:0000256" key="1">
    <source>
        <dbReference type="ARBA" id="ARBA00005061"/>
    </source>
</evidence>
<dbReference type="InterPro" id="IPR049676">
    <property type="entry name" value="QatC"/>
</dbReference>
<comment type="caution">
    <text evidence="11">The sequence shown here is derived from an EMBL/GenBank/DDBJ whole genome shotgun (WGS) entry which is preliminary data.</text>
</comment>
<name>A0A848NC66_9BURK</name>
<evidence type="ECO:0000256" key="9">
    <source>
        <dbReference type="ARBA" id="ARBA00039149"/>
    </source>
</evidence>
<evidence type="ECO:0000256" key="4">
    <source>
        <dbReference type="ARBA" id="ARBA00022741"/>
    </source>
</evidence>
<keyword evidence="3" id="KW-0479">Metal-binding</keyword>
<dbReference type="EMBL" id="JABBZE010000010">
    <property type="protein sequence ID" value="NMU88734.1"/>
    <property type="molecule type" value="Genomic_DNA"/>
</dbReference>
<keyword evidence="5" id="KW-0671">Queuosine biosynthesis</keyword>
<dbReference type="Gene3D" id="3.40.50.620">
    <property type="entry name" value="HUPs"/>
    <property type="match status" value="1"/>
</dbReference>
<dbReference type="Pfam" id="PF06508">
    <property type="entry name" value="QueC"/>
    <property type="match status" value="1"/>
</dbReference>
<dbReference type="GO" id="GO:0016874">
    <property type="term" value="F:ligase activity"/>
    <property type="evidence" value="ECO:0007669"/>
    <property type="project" value="UniProtKB-KW"/>
</dbReference>
<dbReference type="Proteomes" id="UP000542405">
    <property type="component" value="Unassembled WGS sequence"/>
</dbReference>
<evidence type="ECO:0000256" key="10">
    <source>
        <dbReference type="ARBA" id="ARBA00047890"/>
    </source>
</evidence>
<comment type="pathway">
    <text evidence="1">Purine metabolism; 7-cyano-7-deazaguanine biosynthesis.</text>
</comment>
<evidence type="ECO:0000313" key="12">
    <source>
        <dbReference type="Proteomes" id="UP000542405"/>
    </source>
</evidence>
<keyword evidence="7" id="KW-0067">ATP-binding</keyword>
<keyword evidence="4" id="KW-0547">Nucleotide-binding</keyword>
<dbReference type="InterPro" id="IPR014729">
    <property type="entry name" value="Rossmann-like_a/b/a_fold"/>
</dbReference>
<dbReference type="AlphaFoldDB" id="A0A848NC66"/>
<evidence type="ECO:0000256" key="7">
    <source>
        <dbReference type="ARBA" id="ARBA00022840"/>
    </source>
</evidence>
<evidence type="ECO:0000256" key="6">
    <source>
        <dbReference type="ARBA" id="ARBA00022833"/>
    </source>
</evidence>